<evidence type="ECO:0000313" key="6">
    <source>
        <dbReference type="EnsemblPlants" id="TraesCS2B02G574300.1.cds1"/>
    </source>
</evidence>
<reference evidence="6" key="1">
    <citation type="submission" date="2018-08" db="EMBL/GenBank/DDBJ databases">
        <authorList>
            <person name="Rossello M."/>
        </authorList>
    </citation>
    <scope>NUCLEOTIDE SEQUENCE [LARGE SCALE GENOMIC DNA]</scope>
    <source>
        <strain evidence="6">cv. Chinese Spring</strain>
    </source>
</reference>
<dbReference type="PRINTS" id="PR00021">
    <property type="entry name" value="PRORICH"/>
</dbReference>
<evidence type="ECO:0000256" key="1">
    <source>
        <dbReference type="ARBA" id="ARBA00004613"/>
    </source>
</evidence>
<name>A0A3B6CG10_WHEAT</name>
<feature type="region of interest" description="Disordered" evidence="5">
    <location>
        <begin position="88"/>
        <end position="107"/>
    </location>
</feature>
<keyword evidence="4" id="KW-0677">Repeat</keyword>
<gene>
    <name evidence="6" type="primary">LOC123042647</name>
</gene>
<dbReference type="PANTHER" id="PTHR32093:SF128">
    <property type="entry name" value="LEUCINE-RICH REPEAT-CONTAINING N-TERMINAL PLANT-TYPE DOMAIN-CONTAINING PROTEIN"/>
    <property type="match status" value="1"/>
</dbReference>
<reference evidence="6" key="2">
    <citation type="submission" date="2018-10" db="UniProtKB">
        <authorList>
            <consortium name="EnsemblPlants"/>
        </authorList>
    </citation>
    <scope>IDENTIFICATION</scope>
</reference>
<evidence type="ECO:0000256" key="5">
    <source>
        <dbReference type="SAM" id="MobiDB-lite"/>
    </source>
</evidence>
<sequence>MPSSQNGRRGVSRMVRPSDRRRATMAVRVAAPSPAALVFALAVVLAVVSADGDSGHASFREASRVSVVGCVCVPSTVSLEGCACPPTPPPPPPPPACPPPPPSPPPPCPPPPPACPPPPPSPPPPCPPPPPACPPSPPPEPTPWDFENEKLRRLYPVIQAFKQTITSDPMNVTATWVGSKICDSSKGGSSYKGFYCDTPPDDANKTLTVASIDFNGFHLCAPTLAGFIDAFPDLALFHANSNNFSGVLPDLTSLRYFYELDLSNNAFSGAFPAAVPPLGRLAFLDLRFNGFAGEVPPSVFGISVEALFLNNNAFTGVIPESTFGTSRAEYIVVANNRFTGPIPRTIFNASGTLSEILFLNNDLSGCLPYEIGLVEGLTVFDAGGNEIRGPIPLSFGCLADVEELNLARNQLYGHVPDVLCLLAKTGKLTNLSLSDNYFHSVGYHCMELVRSRVLDVRRNCILGFPGQRPHIECAMFYADPTKHCPFIPHIPCDLPGFKPHATAALPAGESAVHGYGEDGSVALGKLPTSG</sequence>
<dbReference type="STRING" id="4565.A0A3B6CG10"/>
<dbReference type="Gramene" id="TraesCS2B02G574300.1">
    <property type="protein sequence ID" value="TraesCS2B02G574300.1.cds1"/>
    <property type="gene ID" value="TraesCS2B02G574300"/>
</dbReference>
<protein>
    <recommendedName>
        <fullName evidence="8">Leucine-rich repeat-containing N-terminal plant-type domain-containing protein</fullName>
    </recommendedName>
</protein>
<dbReference type="OrthoDB" id="676979at2759"/>
<comment type="subcellular location">
    <subcellularLocation>
        <location evidence="1">Secreted</location>
    </subcellularLocation>
</comment>
<proteinExistence type="predicted"/>
<dbReference type="AlphaFoldDB" id="A0A3B6CG10"/>
<dbReference type="Gene3D" id="3.80.10.10">
    <property type="entry name" value="Ribonuclease Inhibitor"/>
    <property type="match status" value="1"/>
</dbReference>
<dbReference type="PRINTS" id="PR01217">
    <property type="entry name" value="PRICHEXTENSN"/>
</dbReference>
<dbReference type="RefSeq" id="XP_044320997.1">
    <property type="nucleotide sequence ID" value="XM_044465062.1"/>
</dbReference>
<dbReference type="Gramene" id="TraesCS2B03G1436200.1">
    <property type="protein sequence ID" value="TraesCS2B03G1436200.1.CDS1"/>
    <property type="gene ID" value="TraesCS2B03G1436200"/>
</dbReference>
<evidence type="ECO:0000256" key="2">
    <source>
        <dbReference type="ARBA" id="ARBA00022525"/>
    </source>
</evidence>
<dbReference type="GO" id="GO:0005576">
    <property type="term" value="C:extracellular region"/>
    <property type="evidence" value="ECO:0007669"/>
    <property type="project" value="UniProtKB-SubCell"/>
</dbReference>
<evidence type="ECO:0000256" key="4">
    <source>
        <dbReference type="ARBA" id="ARBA00022737"/>
    </source>
</evidence>
<dbReference type="Proteomes" id="UP000019116">
    <property type="component" value="Chromosome 2B"/>
</dbReference>
<dbReference type="GeneID" id="123042647"/>
<dbReference type="OMA" id="DNYFTRV"/>
<dbReference type="InterPro" id="IPR032675">
    <property type="entry name" value="LRR_dom_sf"/>
</dbReference>
<dbReference type="PaxDb" id="4565-Traes_2BL_E798FED2F.1"/>
<dbReference type="InterPro" id="IPR051582">
    <property type="entry name" value="LRR_extensin-like_regulator"/>
</dbReference>
<evidence type="ECO:0000313" key="7">
    <source>
        <dbReference type="Proteomes" id="UP000019116"/>
    </source>
</evidence>
<dbReference type="SUPFAM" id="SSF52058">
    <property type="entry name" value="L domain-like"/>
    <property type="match status" value="1"/>
</dbReference>
<keyword evidence="7" id="KW-1185">Reference proteome</keyword>
<accession>A0A3B6CG10</accession>
<dbReference type="SMR" id="A0A3B6CG10"/>
<organism evidence="6">
    <name type="scientific">Triticum aestivum</name>
    <name type="common">Wheat</name>
    <dbReference type="NCBI Taxonomy" id="4565"/>
    <lineage>
        <taxon>Eukaryota</taxon>
        <taxon>Viridiplantae</taxon>
        <taxon>Streptophyta</taxon>
        <taxon>Embryophyta</taxon>
        <taxon>Tracheophyta</taxon>
        <taxon>Spermatophyta</taxon>
        <taxon>Magnoliopsida</taxon>
        <taxon>Liliopsida</taxon>
        <taxon>Poales</taxon>
        <taxon>Poaceae</taxon>
        <taxon>BOP clade</taxon>
        <taxon>Pooideae</taxon>
        <taxon>Triticodae</taxon>
        <taxon>Triticeae</taxon>
        <taxon>Triticinae</taxon>
        <taxon>Triticum</taxon>
    </lineage>
</organism>
<dbReference type="PANTHER" id="PTHR32093">
    <property type="entry name" value="LEUCINE-RICH REPEAT EXTENSIN-LIKE PROTEIN 3-RELATED"/>
    <property type="match status" value="1"/>
</dbReference>
<dbReference type="EnsemblPlants" id="TraesCS2B02G574300.1">
    <property type="protein sequence ID" value="TraesCS2B02G574300.1.cds1"/>
    <property type="gene ID" value="TraesCS2B02G574300"/>
</dbReference>
<evidence type="ECO:0008006" key="8">
    <source>
        <dbReference type="Google" id="ProtNLM"/>
    </source>
</evidence>
<evidence type="ECO:0000256" key="3">
    <source>
        <dbReference type="ARBA" id="ARBA00022729"/>
    </source>
</evidence>
<keyword evidence="2" id="KW-0964">Secreted</keyword>
<keyword evidence="3" id="KW-0732">Signal</keyword>
<dbReference type="Gramene" id="TraesWEE_scaffold_027756_01G000200.1">
    <property type="protein sequence ID" value="TraesWEE_scaffold_027756_01G000200.1"/>
    <property type="gene ID" value="TraesWEE_scaffold_027756_01G000200"/>
</dbReference>